<evidence type="ECO:0000256" key="1">
    <source>
        <dbReference type="SAM" id="Phobius"/>
    </source>
</evidence>
<keyword evidence="1" id="KW-0812">Transmembrane</keyword>
<dbReference type="EMBL" id="SUMG01000006">
    <property type="protein sequence ID" value="NBG88210.1"/>
    <property type="molecule type" value="Genomic_DNA"/>
</dbReference>
<evidence type="ECO:0000313" key="4">
    <source>
        <dbReference type="Proteomes" id="UP000449710"/>
    </source>
</evidence>
<name>A0AA43XJT1_9CLOT</name>
<evidence type="ECO:0000313" key="3">
    <source>
        <dbReference type="EMBL" id="NBG88210.1"/>
    </source>
</evidence>
<dbReference type="Proteomes" id="UP000449710">
    <property type="component" value="Unassembled WGS sequence"/>
</dbReference>
<dbReference type="GO" id="GO:0010181">
    <property type="term" value="F:FMN binding"/>
    <property type="evidence" value="ECO:0007669"/>
    <property type="project" value="InterPro"/>
</dbReference>
<gene>
    <name evidence="3" type="ORF">ISALK_06815</name>
</gene>
<accession>A0AA43XJT1</accession>
<proteinExistence type="predicted"/>
<protein>
    <submittedName>
        <fullName evidence="3">FMN-binding protein</fullName>
    </submittedName>
</protein>
<organism evidence="3 4">
    <name type="scientific">Isachenkonia alkalipeptolytica</name>
    <dbReference type="NCBI Taxonomy" id="2565777"/>
    <lineage>
        <taxon>Bacteria</taxon>
        <taxon>Bacillati</taxon>
        <taxon>Bacillota</taxon>
        <taxon>Clostridia</taxon>
        <taxon>Eubacteriales</taxon>
        <taxon>Clostridiaceae</taxon>
        <taxon>Isachenkonia</taxon>
    </lineage>
</organism>
<feature type="domain" description="FMN-binding" evidence="2">
    <location>
        <begin position="59"/>
        <end position="127"/>
    </location>
</feature>
<evidence type="ECO:0000259" key="2">
    <source>
        <dbReference type="SMART" id="SM00900"/>
    </source>
</evidence>
<dbReference type="AlphaFoldDB" id="A0AA43XJT1"/>
<feature type="transmembrane region" description="Helical" evidence="1">
    <location>
        <begin position="7"/>
        <end position="26"/>
    </location>
</feature>
<dbReference type="SMART" id="SM00900">
    <property type="entry name" value="FMN_bind"/>
    <property type="match status" value="1"/>
</dbReference>
<dbReference type="Pfam" id="PF04205">
    <property type="entry name" value="FMN_bind"/>
    <property type="match status" value="1"/>
</dbReference>
<dbReference type="InterPro" id="IPR007329">
    <property type="entry name" value="FMN-bd"/>
</dbReference>
<keyword evidence="4" id="KW-1185">Reference proteome</keyword>
<sequence length="127" mass="14144">MKKWKKVLIGAGLVVGVVGLVMLFFVTRGLDEGKALVIHEVNLQNLEDGIYPGEYDGVRWKNEVEVEVLDGKIQSIRLVDGFEMKKVKKEIYEKVIEHQSLEVEVVSGATVSSKAYLKAIENALIGE</sequence>
<dbReference type="GO" id="GO:0016020">
    <property type="term" value="C:membrane"/>
    <property type="evidence" value="ECO:0007669"/>
    <property type="project" value="InterPro"/>
</dbReference>
<keyword evidence="1" id="KW-1133">Transmembrane helix</keyword>
<dbReference type="RefSeq" id="WP_160720511.1">
    <property type="nucleotide sequence ID" value="NZ_SUMG01000006.1"/>
</dbReference>
<keyword evidence="1" id="KW-0472">Membrane</keyword>
<reference evidence="3 4" key="1">
    <citation type="submission" date="2019-04" db="EMBL/GenBank/DDBJ databases">
        <title>Isachenkonia alkalipeptolytica gen. nov. sp. nov. a new anaerobic, alkiliphilic organothrophic bacterium capable to reduce synthesized ferrihydrite isolated from a soda lake.</title>
        <authorList>
            <person name="Toshchakov S.V."/>
            <person name="Zavarzina D.G."/>
            <person name="Zhilina T.N."/>
            <person name="Kostrikina N.A."/>
            <person name="Kublanov I.V."/>
        </authorList>
    </citation>
    <scope>NUCLEOTIDE SEQUENCE [LARGE SCALE GENOMIC DNA]</scope>
    <source>
        <strain evidence="3 4">Z-1701</strain>
    </source>
</reference>
<dbReference type="Gene3D" id="3.90.1010.20">
    <property type="match status" value="1"/>
</dbReference>
<comment type="caution">
    <text evidence="3">The sequence shown here is derived from an EMBL/GenBank/DDBJ whole genome shotgun (WGS) entry which is preliminary data.</text>
</comment>